<feature type="compositionally biased region" description="Polar residues" evidence="1">
    <location>
        <begin position="228"/>
        <end position="253"/>
    </location>
</feature>
<evidence type="ECO:0000256" key="1">
    <source>
        <dbReference type="SAM" id="MobiDB-lite"/>
    </source>
</evidence>
<feature type="compositionally biased region" description="Low complexity" evidence="1">
    <location>
        <begin position="199"/>
        <end position="208"/>
    </location>
</feature>
<protein>
    <recommendedName>
        <fullName evidence="3">TPX2 C-terminal domain-containing protein</fullName>
    </recommendedName>
</protein>
<feature type="compositionally biased region" description="Basic and acidic residues" evidence="1">
    <location>
        <begin position="802"/>
        <end position="820"/>
    </location>
</feature>
<name>A0A8S9K3D0_BRACR</name>
<feature type="region of interest" description="Disordered" evidence="1">
    <location>
        <begin position="360"/>
        <end position="412"/>
    </location>
</feature>
<gene>
    <name evidence="2" type="ORF">F2Q70_00040403</name>
</gene>
<accession>A0A8S9K3D0</accession>
<feature type="compositionally biased region" description="Low complexity" evidence="1">
    <location>
        <begin position="885"/>
        <end position="896"/>
    </location>
</feature>
<reference evidence="2" key="1">
    <citation type="submission" date="2019-12" db="EMBL/GenBank/DDBJ databases">
        <title>Genome sequencing and annotation of Brassica cretica.</title>
        <authorList>
            <person name="Studholme D.J."/>
            <person name="Sarris P.F."/>
        </authorList>
    </citation>
    <scope>NUCLEOTIDE SEQUENCE</scope>
    <source>
        <strain evidence="2">PFS-102/07</strain>
        <tissue evidence="2">Leaf</tissue>
    </source>
</reference>
<feature type="region of interest" description="Disordered" evidence="1">
    <location>
        <begin position="196"/>
        <end position="216"/>
    </location>
</feature>
<feature type="compositionally biased region" description="Polar residues" evidence="1">
    <location>
        <begin position="299"/>
        <end position="332"/>
    </location>
</feature>
<feature type="region of interest" description="Disordered" evidence="1">
    <location>
        <begin position="857"/>
        <end position="901"/>
    </location>
</feature>
<feature type="compositionally biased region" description="Polar residues" evidence="1">
    <location>
        <begin position="624"/>
        <end position="633"/>
    </location>
</feature>
<feature type="compositionally biased region" description="Basic and acidic residues" evidence="1">
    <location>
        <begin position="599"/>
        <end position="611"/>
    </location>
</feature>
<dbReference type="EMBL" id="QGKY02000190">
    <property type="protein sequence ID" value="KAF2588619.1"/>
    <property type="molecule type" value="Genomic_DNA"/>
</dbReference>
<evidence type="ECO:0000313" key="2">
    <source>
        <dbReference type="EMBL" id="KAF2588619.1"/>
    </source>
</evidence>
<feature type="region of interest" description="Disordered" evidence="1">
    <location>
        <begin position="228"/>
        <end position="332"/>
    </location>
</feature>
<dbReference type="PANTHER" id="PTHR47286">
    <property type="entry name" value="F3I6.9 PROTEIN"/>
    <property type="match status" value="1"/>
</dbReference>
<feature type="compositionally biased region" description="Polar residues" evidence="1">
    <location>
        <begin position="360"/>
        <end position="389"/>
    </location>
</feature>
<feature type="compositionally biased region" description="Low complexity" evidence="1">
    <location>
        <begin position="863"/>
        <end position="873"/>
    </location>
</feature>
<feature type="compositionally biased region" description="Basic and acidic residues" evidence="1">
    <location>
        <begin position="765"/>
        <end position="782"/>
    </location>
</feature>
<comment type="caution">
    <text evidence="2">The sequence shown here is derived from an EMBL/GenBank/DDBJ whole genome shotgun (WGS) entry which is preliminary data.</text>
</comment>
<feature type="region of interest" description="Disordered" evidence="1">
    <location>
        <begin position="755"/>
        <end position="845"/>
    </location>
</feature>
<dbReference type="PANTHER" id="PTHR47286:SF2">
    <property type="entry name" value="F3I6.9 PROTEIN"/>
    <property type="match status" value="1"/>
</dbReference>
<sequence length="929" mass="103507">MGEMQVSVATIDDKGLMEDKPVASSNPSLQVSVSFGRFENDILSWEKFSAFSPNKYLEEVGKFATPGSVAQKKAYFKAHYKKIAEKKAEIFDHEKQMEKNASFRSVVTNQGSMEGEIDEECNGQFTCEEDKHVTDIASEVKEVNEETIIVKECQSSVDQMKEEVDNSLDSPKLEIVEEVALMEEKPEEVLQIGEKVLSNETNETPMTEMEIEKPSKLTKKDVNVVINRTRNSPMPDQVRTKQTTNKIATSKKTPPSKEFKNMMKLTKKPPAPISNASTPRVYKPASKTTPLSTAKKENVSSSLLRNKQTASKSLHMSMSLGPSTSDPSALTSTRKSLIMERMGDKDIVKRAFKTSKRVMTSQLLQQQSPAKATSIPSCQKENGRPTKSSCLEKRSGSSAIRSSSYGLKSNNTAENKQKEGFYGLMEDKPVASSNPSLQVSVSFGRFENDILSWEKFSTFSPNKYLEEVGKFGTPGSVAQKKAYFEAHYKKIAEKKAEIMNHHEKQMDKNASFRSVVTDQGSMEGEIDEECNGQFTCEEDKHVTDIASHVKEVYEETITVKECQSSVDQVKKEVDNSLDSPKLEVVVHVRKKLTTNKIDRSKKTPLNKEIRNMMKPTKKPEATVSKASPVSSTPRVYKPDSKATSLSTSQSSVQKENFSSSLLRKKQTASKSLHMSMSLGPSASDPAALTSTRKSLIMERMGDKEIVKRAFKTFQKSYDFTSSVNEQKQIYYCPFMFFVFYRLSTDQLLKHLNPGKATSIPSLATRQKENGRPTKSSSLEKRSCSSAIRSSSYGLKSNNTAENKQKEAGVIDARTRRDSLKPKAKPMQGSLPPDQVRTKPTTNKIATSKTPSKEIKNMMKPTKKPAAPISKPSPGLSTPRVYKPASKTTSLSTSQSLLKKENVSSSLLRNKLTAPKSLHIYVYESWSICI</sequence>
<proteinExistence type="predicted"/>
<feature type="compositionally biased region" description="Low complexity" evidence="1">
    <location>
        <begin position="641"/>
        <end position="654"/>
    </location>
</feature>
<organism evidence="2">
    <name type="scientific">Brassica cretica</name>
    <name type="common">Mustard</name>
    <dbReference type="NCBI Taxonomy" id="69181"/>
    <lineage>
        <taxon>Eukaryota</taxon>
        <taxon>Viridiplantae</taxon>
        <taxon>Streptophyta</taxon>
        <taxon>Embryophyta</taxon>
        <taxon>Tracheophyta</taxon>
        <taxon>Spermatophyta</taxon>
        <taxon>Magnoliopsida</taxon>
        <taxon>eudicotyledons</taxon>
        <taxon>Gunneridae</taxon>
        <taxon>Pentapetalae</taxon>
        <taxon>rosids</taxon>
        <taxon>malvids</taxon>
        <taxon>Brassicales</taxon>
        <taxon>Brassicaceae</taxon>
        <taxon>Brassiceae</taxon>
        <taxon>Brassica</taxon>
    </lineage>
</organism>
<dbReference type="AlphaFoldDB" id="A0A8S9K3D0"/>
<feature type="compositionally biased region" description="Polar residues" evidence="1">
    <location>
        <begin position="668"/>
        <end position="680"/>
    </location>
</feature>
<evidence type="ECO:0008006" key="3">
    <source>
        <dbReference type="Google" id="ProtNLM"/>
    </source>
</evidence>
<feature type="region of interest" description="Disordered" evidence="1">
    <location>
        <begin position="599"/>
        <end position="687"/>
    </location>
</feature>
<feature type="compositionally biased region" description="Polar residues" evidence="1">
    <location>
        <begin position="792"/>
        <end position="801"/>
    </location>
</feature>